<dbReference type="AlphaFoldDB" id="A0A8T0GS08"/>
<evidence type="ECO:0000256" key="10">
    <source>
        <dbReference type="RuleBase" id="RU000461"/>
    </source>
</evidence>
<keyword evidence="9 10" id="KW-0349">Heme</keyword>
<dbReference type="CDD" id="cd11082">
    <property type="entry name" value="CYP61_CYP710"/>
    <property type="match status" value="1"/>
</dbReference>
<evidence type="ECO:0000256" key="5">
    <source>
        <dbReference type="ARBA" id="ARBA00023004"/>
    </source>
</evidence>
<dbReference type="FunFam" id="1.10.630.10:FF:000021">
    <property type="entry name" value="Cytochrome P450 61"/>
    <property type="match status" value="1"/>
</dbReference>
<dbReference type="PANTHER" id="PTHR24286">
    <property type="entry name" value="CYTOCHROME P450 26"/>
    <property type="match status" value="1"/>
</dbReference>
<dbReference type="PANTHER" id="PTHR24286:SF228">
    <property type="entry name" value="C-22 STEROL DESATURASE ERG5"/>
    <property type="match status" value="1"/>
</dbReference>
<comment type="cofactor">
    <cofactor evidence="1 9">
        <name>heme</name>
        <dbReference type="ChEBI" id="CHEBI:30413"/>
    </cofactor>
</comment>
<accession>A0A8T0GS08</accession>
<proteinExistence type="inferred from homology"/>
<dbReference type="SUPFAM" id="SSF48264">
    <property type="entry name" value="Cytochrome P450"/>
    <property type="match status" value="1"/>
</dbReference>
<dbReference type="Proteomes" id="UP000822688">
    <property type="component" value="Chromosome 9"/>
</dbReference>
<comment type="caution">
    <text evidence="11">The sequence shown here is derived from an EMBL/GenBank/DDBJ whole genome shotgun (WGS) entry which is preliminary data.</text>
</comment>
<evidence type="ECO:0000313" key="11">
    <source>
        <dbReference type="EMBL" id="KAG0561119.1"/>
    </source>
</evidence>
<evidence type="ECO:0000256" key="7">
    <source>
        <dbReference type="ARBA" id="ARBA00041546"/>
    </source>
</evidence>
<sequence>METWKEGLSEAMAGFDWRWALALVVITYAIYEQLSFMSKRKYLPGPSFVPPFVGNVISMVVDPTGFWEQQANAAKKVGISWNALLGKFVLFVRDSELSQKVFANVRPDAFHLVGHPLGRKLFGEHNLIFMFGEEHKDLRRRLAPLFTLKALGVYISIQEKTQREHIAKWLAMAEALRDPIRVRLLCRDMNLETSQNVFVGPYLTPEMRHAFNEDYNNFNVGLMSLPIYFPGFAFYKATQSVKNLQNTLAKCASASKERMATGAEPACLMDFWMVETVREIREAEAAGLPPPPHSSDFEIGCHLFDFLFAAQDASTSSLVWAIVLTESHPEVLKKLREERARLREGDIMATFTPESLREMKYTEMVVKEVLRYRPPATLVPHIASTDIALTDTYVIPKGTIVFPSLLESSFQGFTDPYDFDPERFSPERKEDLLYKKNWLLFGAGAHQCLGQRYAINQLMLFTSLFSTLVDFKRARTPGCDDLLYTPTIAPKDEGLMYLSARIVA</sequence>
<dbReference type="GO" id="GO:0004497">
    <property type="term" value="F:monooxygenase activity"/>
    <property type="evidence" value="ECO:0007669"/>
    <property type="project" value="UniProtKB-KW"/>
</dbReference>
<dbReference type="Pfam" id="PF00067">
    <property type="entry name" value="p450"/>
    <property type="match status" value="1"/>
</dbReference>
<organism evidence="11 12">
    <name type="scientific">Ceratodon purpureus</name>
    <name type="common">Fire moss</name>
    <name type="synonym">Dicranum purpureum</name>
    <dbReference type="NCBI Taxonomy" id="3225"/>
    <lineage>
        <taxon>Eukaryota</taxon>
        <taxon>Viridiplantae</taxon>
        <taxon>Streptophyta</taxon>
        <taxon>Embryophyta</taxon>
        <taxon>Bryophyta</taxon>
        <taxon>Bryophytina</taxon>
        <taxon>Bryopsida</taxon>
        <taxon>Dicranidae</taxon>
        <taxon>Pseudoditrichales</taxon>
        <taxon>Ditrichaceae</taxon>
        <taxon>Ceratodon</taxon>
    </lineage>
</organism>
<protein>
    <recommendedName>
        <fullName evidence="6">sterol 22-desaturase</fullName>
        <ecNumber evidence="6">1.14.19.41</ecNumber>
    </recommendedName>
    <alternativeName>
        <fullName evidence="7">C-22 sterol desaturase</fullName>
    </alternativeName>
</protein>
<feature type="binding site" description="axial binding residue" evidence="9">
    <location>
        <position position="448"/>
    </location>
    <ligand>
        <name>heme</name>
        <dbReference type="ChEBI" id="CHEBI:30413"/>
    </ligand>
    <ligandPart>
        <name>Fe</name>
        <dbReference type="ChEBI" id="CHEBI:18248"/>
    </ligandPart>
</feature>
<dbReference type="InterPro" id="IPR001128">
    <property type="entry name" value="Cyt_P450"/>
</dbReference>
<evidence type="ECO:0000256" key="4">
    <source>
        <dbReference type="ARBA" id="ARBA00023002"/>
    </source>
</evidence>
<comment type="similarity">
    <text evidence="2 10">Belongs to the cytochrome P450 family.</text>
</comment>
<dbReference type="GO" id="GO:0016125">
    <property type="term" value="P:sterol metabolic process"/>
    <property type="evidence" value="ECO:0007669"/>
    <property type="project" value="TreeGrafter"/>
</dbReference>
<evidence type="ECO:0000256" key="3">
    <source>
        <dbReference type="ARBA" id="ARBA00022723"/>
    </source>
</evidence>
<keyword evidence="5 9" id="KW-0408">Iron</keyword>
<dbReference type="GO" id="GO:0020037">
    <property type="term" value="F:heme binding"/>
    <property type="evidence" value="ECO:0007669"/>
    <property type="project" value="InterPro"/>
</dbReference>
<dbReference type="PROSITE" id="PS00086">
    <property type="entry name" value="CYTOCHROME_P450"/>
    <property type="match status" value="1"/>
</dbReference>
<dbReference type="EMBL" id="CM026430">
    <property type="protein sequence ID" value="KAG0561119.1"/>
    <property type="molecule type" value="Genomic_DNA"/>
</dbReference>
<evidence type="ECO:0000256" key="6">
    <source>
        <dbReference type="ARBA" id="ARBA00039038"/>
    </source>
</evidence>
<dbReference type="InterPro" id="IPR036396">
    <property type="entry name" value="Cyt_P450_sf"/>
</dbReference>
<evidence type="ECO:0000256" key="2">
    <source>
        <dbReference type="ARBA" id="ARBA00010617"/>
    </source>
</evidence>
<comment type="catalytic activity">
    <reaction evidence="8">
        <text>5-dehydroepisterol + NADPH + O2 + H(+) = ergosta-5,7,22,24(28)-tetraen-3beta-ol + NADP(+) + 2 H2O</text>
        <dbReference type="Rhea" id="RHEA:33467"/>
        <dbReference type="ChEBI" id="CHEBI:15377"/>
        <dbReference type="ChEBI" id="CHEBI:15378"/>
        <dbReference type="ChEBI" id="CHEBI:15379"/>
        <dbReference type="ChEBI" id="CHEBI:18249"/>
        <dbReference type="ChEBI" id="CHEBI:52972"/>
        <dbReference type="ChEBI" id="CHEBI:57783"/>
        <dbReference type="ChEBI" id="CHEBI:58349"/>
        <dbReference type="EC" id="1.14.19.41"/>
    </reaction>
</comment>
<keyword evidence="3 9" id="KW-0479">Metal-binding</keyword>
<dbReference type="EC" id="1.14.19.41" evidence="6"/>
<keyword evidence="10" id="KW-0503">Monooxygenase</keyword>
<dbReference type="PRINTS" id="PR00385">
    <property type="entry name" value="P450"/>
</dbReference>
<evidence type="ECO:0000256" key="8">
    <source>
        <dbReference type="ARBA" id="ARBA00047463"/>
    </source>
</evidence>
<dbReference type="InterPro" id="IPR002403">
    <property type="entry name" value="Cyt_P450_E_grp-IV"/>
</dbReference>
<name>A0A8T0GS08_CERPU</name>
<reference evidence="11" key="1">
    <citation type="submission" date="2020-06" db="EMBL/GenBank/DDBJ databases">
        <title>WGS assembly of Ceratodon purpureus strain R40.</title>
        <authorList>
            <person name="Carey S.B."/>
            <person name="Jenkins J."/>
            <person name="Shu S."/>
            <person name="Lovell J.T."/>
            <person name="Sreedasyam A."/>
            <person name="Maumus F."/>
            <person name="Tiley G.P."/>
            <person name="Fernandez-Pozo N."/>
            <person name="Barry K."/>
            <person name="Chen C."/>
            <person name="Wang M."/>
            <person name="Lipzen A."/>
            <person name="Daum C."/>
            <person name="Saski C.A."/>
            <person name="Payton A.C."/>
            <person name="Mcbreen J.C."/>
            <person name="Conrad R.E."/>
            <person name="Kollar L.M."/>
            <person name="Olsson S."/>
            <person name="Huttunen S."/>
            <person name="Landis J.B."/>
            <person name="Wickett N.J."/>
            <person name="Johnson M.G."/>
            <person name="Rensing S.A."/>
            <person name="Grimwood J."/>
            <person name="Schmutz J."/>
            <person name="Mcdaniel S.F."/>
        </authorList>
    </citation>
    <scope>NUCLEOTIDE SEQUENCE</scope>
    <source>
        <strain evidence="11">R40</strain>
    </source>
</reference>
<evidence type="ECO:0000256" key="9">
    <source>
        <dbReference type="PIRSR" id="PIRSR602403-1"/>
    </source>
</evidence>
<keyword evidence="4 10" id="KW-0560">Oxidoreductase</keyword>
<keyword evidence="12" id="KW-1185">Reference proteome</keyword>
<dbReference type="GO" id="GO:0005506">
    <property type="term" value="F:iron ion binding"/>
    <property type="evidence" value="ECO:0007669"/>
    <property type="project" value="InterPro"/>
</dbReference>
<dbReference type="InterPro" id="IPR017972">
    <property type="entry name" value="Cyt_P450_CS"/>
</dbReference>
<evidence type="ECO:0000256" key="1">
    <source>
        <dbReference type="ARBA" id="ARBA00001971"/>
    </source>
</evidence>
<dbReference type="GO" id="GO:0000249">
    <property type="term" value="F:C-22 sterol desaturase (NADPH) activity"/>
    <property type="evidence" value="ECO:0007669"/>
    <property type="project" value="UniProtKB-EC"/>
</dbReference>
<dbReference type="Gene3D" id="1.10.630.10">
    <property type="entry name" value="Cytochrome P450"/>
    <property type="match status" value="1"/>
</dbReference>
<gene>
    <name evidence="11" type="ORF">KC19_9G038800</name>
</gene>
<evidence type="ECO:0000313" key="12">
    <source>
        <dbReference type="Proteomes" id="UP000822688"/>
    </source>
</evidence>
<dbReference type="PRINTS" id="PR00465">
    <property type="entry name" value="EP450IV"/>
</dbReference>